<keyword evidence="7" id="KW-0812">Transmembrane</keyword>
<dbReference type="InterPro" id="IPR002073">
    <property type="entry name" value="PDEase_catalytic_dom"/>
</dbReference>
<dbReference type="PANTHER" id="PTHR11347">
    <property type="entry name" value="CYCLIC NUCLEOTIDE PHOSPHODIESTERASE"/>
    <property type="match status" value="1"/>
</dbReference>
<keyword evidence="10" id="KW-1185">Reference proteome</keyword>
<feature type="binding site" evidence="4">
    <location>
        <position position="822"/>
    </location>
    <ligand>
        <name>AMP</name>
        <dbReference type="ChEBI" id="CHEBI:456215"/>
    </ligand>
</feature>
<organism evidence="9 10">
    <name type="scientific">Haematococcus lacustris</name>
    <name type="common">Green alga</name>
    <name type="synonym">Haematococcus pluvialis</name>
    <dbReference type="NCBI Taxonomy" id="44745"/>
    <lineage>
        <taxon>Eukaryota</taxon>
        <taxon>Viridiplantae</taxon>
        <taxon>Chlorophyta</taxon>
        <taxon>core chlorophytes</taxon>
        <taxon>Chlorophyceae</taxon>
        <taxon>CS clade</taxon>
        <taxon>Chlamydomonadales</taxon>
        <taxon>Haematococcaceae</taxon>
        <taxon>Haematococcus</taxon>
    </lineage>
</organism>
<keyword evidence="7" id="KW-0472">Membrane</keyword>
<feature type="binding site" evidence="5">
    <location>
        <position position="591"/>
    </location>
    <ligand>
        <name>Zn(2+)</name>
        <dbReference type="ChEBI" id="CHEBI:29105"/>
        <label>1</label>
    </ligand>
</feature>
<evidence type="ECO:0000256" key="5">
    <source>
        <dbReference type="PIRSR" id="PIRSR623088-3"/>
    </source>
</evidence>
<evidence type="ECO:0000313" key="9">
    <source>
        <dbReference type="EMBL" id="GFH24218.1"/>
    </source>
</evidence>
<keyword evidence="7" id="KW-1133">Transmembrane helix</keyword>
<protein>
    <submittedName>
        <fullName evidence="9">Phosphodiesterase</fullName>
    </submittedName>
</protein>
<evidence type="ECO:0000256" key="1">
    <source>
        <dbReference type="ARBA" id="ARBA00022723"/>
    </source>
</evidence>
<evidence type="ECO:0000313" key="10">
    <source>
        <dbReference type="Proteomes" id="UP000485058"/>
    </source>
</evidence>
<feature type="binding site" evidence="4">
    <location>
        <position position="771"/>
    </location>
    <ligand>
        <name>AMP</name>
        <dbReference type="ChEBI" id="CHEBI:456215"/>
    </ligand>
</feature>
<gene>
    <name evidence="9" type="ORF">HaLaN_21966</name>
</gene>
<feature type="binding site" evidence="4">
    <location>
        <begin position="587"/>
        <end position="591"/>
    </location>
    <ligand>
        <name>AMP</name>
        <dbReference type="ChEBI" id="CHEBI:456215"/>
    </ligand>
</feature>
<feature type="binding site" evidence="5">
    <location>
        <position position="628"/>
    </location>
    <ligand>
        <name>Zn(2+)</name>
        <dbReference type="ChEBI" id="CHEBI:29105"/>
        <label>1</label>
    </ligand>
</feature>
<reference evidence="9 10" key="1">
    <citation type="submission" date="2020-02" db="EMBL/GenBank/DDBJ databases">
        <title>Draft genome sequence of Haematococcus lacustris strain NIES-144.</title>
        <authorList>
            <person name="Morimoto D."/>
            <person name="Nakagawa S."/>
            <person name="Yoshida T."/>
            <person name="Sawayama S."/>
        </authorList>
    </citation>
    <scope>NUCLEOTIDE SEQUENCE [LARGE SCALE GENOMIC DNA]</scope>
    <source>
        <strain evidence="9 10">NIES-144</strain>
    </source>
</reference>
<comment type="caution">
    <text evidence="9">The sequence shown here is derived from an EMBL/GenBank/DDBJ whole genome shotgun (WGS) entry which is preliminary data.</text>
</comment>
<dbReference type="AlphaFoldDB" id="A0A6A0A069"/>
<sequence>MPLYQTDNVPQGSSTHTKTPKGAFGQTSPIHSHANVLLDVSNTCIKTLGYPTGNAVLAMQWELCVWVDSWHPTFTKPVMAAMVLISFLLAGAVFAVLLSRHENMALLHSLLPKSTINKLHANFQWTSGASAMLLESGTPAELMLQVVEDILSDKPPDLAKVMMVRSALQQSLDIYKPLADDLSVRLAQVKYVDVPSGQGGLAPGKECHQCGRLGVLRLVLCARGGDEGLPHPARLQAHYWQGLAGRSEPLIAAFSSEVREALMAQLMGRRPKSETGCEGEDPIGLNADPVPDVLDELDELDEVPDRPSEHPDSYPAPVVQVLSRVIAAEQPVDADVAPALQASSDAVAKDQPLAVSVLDPEPPTPAEPQFMLTLRPMPKASRCRPDQALPAMLSLQTASSTPGAQYHSTGNVQRAALESSLAEQPATLAFVGELVGRELDRIAPSTLTTMLRRIMAQRLPELQPPGSGIALLAAATQLQLKPLQGGSDGDVPLKAKPGHRGPDWETAQPPTLKPAPMREVEACLAAAHSWEFDAFQLTAVTGGRPLSVLAYWLLQKTGLVSAIRLDPAKLARWLCRIEAGYCSNAYHNRSHAADVVQTLHMLLTQGGLAPGYADPLTQLAAYLAAVCHDYQHLGRTNDWLIETRDELALRYNDRSPMENHHLAAAFSLLKDPELNFLALLPKASWERLRKLMVELVLGTDMKQHFSIIGAFTALHRLSTSEAQGSARISGAGKQESLPSYGKASSSTVDELQPVSEQDKLLSLQMALKCSDLGHLAAPLPVHLAWVARLEAEFFAQGDAERAQGLAISPLCDRTKQGITKSQVGFFDFVALLLFKNFTARFTAAKPLLHGVLRNYAHWQAQAADS</sequence>
<feature type="region of interest" description="Disordered" evidence="6">
    <location>
        <begin position="1"/>
        <end position="25"/>
    </location>
</feature>
<keyword evidence="2" id="KW-0378">Hydrolase</keyword>
<dbReference type="EMBL" id="BLLF01002475">
    <property type="protein sequence ID" value="GFH24218.1"/>
    <property type="molecule type" value="Genomic_DNA"/>
</dbReference>
<feature type="binding site" evidence="5">
    <location>
        <position position="629"/>
    </location>
    <ligand>
        <name>Zn(2+)</name>
        <dbReference type="ChEBI" id="CHEBI:29105"/>
        <label>2</label>
    </ligand>
</feature>
<dbReference type="Pfam" id="PF00233">
    <property type="entry name" value="PDEase_I"/>
    <property type="match status" value="1"/>
</dbReference>
<feature type="domain" description="PDEase" evidence="8">
    <location>
        <begin position="500"/>
        <end position="865"/>
    </location>
</feature>
<name>A0A6A0A069_HAELA</name>
<dbReference type="InterPro" id="IPR023088">
    <property type="entry name" value="PDEase"/>
</dbReference>
<dbReference type="GO" id="GO:0004114">
    <property type="term" value="F:3',5'-cyclic-nucleotide phosphodiesterase activity"/>
    <property type="evidence" value="ECO:0007669"/>
    <property type="project" value="InterPro"/>
</dbReference>
<dbReference type="GO" id="GO:0046872">
    <property type="term" value="F:metal ion binding"/>
    <property type="evidence" value="ECO:0007669"/>
    <property type="project" value="UniProtKB-KW"/>
</dbReference>
<evidence type="ECO:0000256" key="7">
    <source>
        <dbReference type="SAM" id="Phobius"/>
    </source>
</evidence>
<evidence type="ECO:0000256" key="6">
    <source>
        <dbReference type="SAM" id="MobiDB-lite"/>
    </source>
</evidence>
<dbReference type="Gene3D" id="1.10.1300.10">
    <property type="entry name" value="3'5'-cyclic nucleotide phosphodiesterase, catalytic domain"/>
    <property type="match status" value="1"/>
</dbReference>
<keyword evidence="1 5" id="KW-0479">Metal-binding</keyword>
<feature type="active site" description="Proton donor" evidence="3">
    <location>
        <position position="587"/>
    </location>
</feature>
<feature type="region of interest" description="Disordered" evidence="6">
    <location>
        <begin position="725"/>
        <end position="745"/>
    </location>
</feature>
<feature type="region of interest" description="Disordered" evidence="6">
    <location>
        <begin position="270"/>
        <end position="289"/>
    </location>
</feature>
<dbReference type="SUPFAM" id="SSF109604">
    <property type="entry name" value="HD-domain/PDEase-like"/>
    <property type="match status" value="1"/>
</dbReference>
<dbReference type="PROSITE" id="PS51845">
    <property type="entry name" value="PDEASE_I_2"/>
    <property type="match status" value="1"/>
</dbReference>
<dbReference type="CDD" id="cd00077">
    <property type="entry name" value="HDc"/>
    <property type="match status" value="1"/>
</dbReference>
<dbReference type="PRINTS" id="PR00387">
    <property type="entry name" value="PDIESTERASE1"/>
</dbReference>
<feature type="binding site" evidence="5">
    <location>
        <position position="629"/>
    </location>
    <ligand>
        <name>Zn(2+)</name>
        <dbReference type="ChEBI" id="CHEBI:29105"/>
        <label>1</label>
    </ligand>
</feature>
<evidence type="ECO:0000256" key="2">
    <source>
        <dbReference type="ARBA" id="ARBA00022801"/>
    </source>
</evidence>
<accession>A0A6A0A069</accession>
<feature type="binding site" evidence="5">
    <location>
        <position position="771"/>
    </location>
    <ligand>
        <name>Zn(2+)</name>
        <dbReference type="ChEBI" id="CHEBI:29105"/>
        <label>1</label>
    </ligand>
</feature>
<feature type="transmembrane region" description="Helical" evidence="7">
    <location>
        <begin position="78"/>
        <end position="98"/>
    </location>
</feature>
<feature type="compositionally biased region" description="Polar residues" evidence="6">
    <location>
        <begin position="1"/>
        <end position="17"/>
    </location>
</feature>
<evidence type="ECO:0000256" key="4">
    <source>
        <dbReference type="PIRSR" id="PIRSR623088-2"/>
    </source>
</evidence>
<dbReference type="InterPro" id="IPR003607">
    <property type="entry name" value="HD/PDEase_dom"/>
</dbReference>
<evidence type="ECO:0000256" key="3">
    <source>
        <dbReference type="PIRSR" id="PIRSR623088-1"/>
    </source>
</evidence>
<proteinExistence type="predicted"/>
<feature type="binding site" evidence="4">
    <location>
        <position position="629"/>
    </location>
    <ligand>
        <name>AMP</name>
        <dbReference type="ChEBI" id="CHEBI:456215"/>
    </ligand>
</feature>
<dbReference type="GO" id="GO:0007165">
    <property type="term" value="P:signal transduction"/>
    <property type="evidence" value="ECO:0007669"/>
    <property type="project" value="InterPro"/>
</dbReference>
<dbReference type="InterPro" id="IPR036971">
    <property type="entry name" value="PDEase_catalytic_dom_sf"/>
</dbReference>
<evidence type="ECO:0000259" key="8">
    <source>
        <dbReference type="PROSITE" id="PS51845"/>
    </source>
</evidence>
<dbReference type="Proteomes" id="UP000485058">
    <property type="component" value="Unassembled WGS sequence"/>
</dbReference>